<dbReference type="Proteomes" id="UP000186736">
    <property type="component" value="Unassembled WGS sequence"/>
</dbReference>
<accession>A0A1Q9R9N1</accession>
<dbReference type="RefSeq" id="WP_075802044.1">
    <property type="nucleotide sequence ID" value="NZ_MKZO01000008.1"/>
</dbReference>
<dbReference type="AlphaFoldDB" id="A0A1Q9R9N1"/>
<gene>
    <name evidence="2" type="ORF">PSEMO_09660</name>
</gene>
<evidence type="ECO:0000256" key="1">
    <source>
        <dbReference type="SAM" id="SignalP"/>
    </source>
</evidence>
<dbReference type="OrthoDB" id="7039833at2"/>
<comment type="caution">
    <text evidence="2">The sequence shown here is derived from an EMBL/GenBank/DDBJ whole genome shotgun (WGS) entry which is preliminary data.</text>
</comment>
<feature type="chain" id="PRO_5011960546" evidence="1">
    <location>
        <begin position="25"/>
        <end position="161"/>
    </location>
</feature>
<organism evidence="2 3">
    <name type="scientific">Pseudomonas putida</name>
    <name type="common">Arthrobacter siderocapsulatus</name>
    <dbReference type="NCBI Taxonomy" id="303"/>
    <lineage>
        <taxon>Bacteria</taxon>
        <taxon>Pseudomonadati</taxon>
        <taxon>Pseudomonadota</taxon>
        <taxon>Gammaproteobacteria</taxon>
        <taxon>Pseudomonadales</taxon>
        <taxon>Pseudomonadaceae</taxon>
        <taxon>Pseudomonas</taxon>
    </lineage>
</organism>
<dbReference type="EMBL" id="MKZO01000008">
    <property type="protein sequence ID" value="OLS64153.1"/>
    <property type="molecule type" value="Genomic_DNA"/>
</dbReference>
<name>A0A1Q9R9N1_PSEPU</name>
<proteinExistence type="predicted"/>
<feature type="signal peptide" evidence="1">
    <location>
        <begin position="1"/>
        <end position="24"/>
    </location>
</feature>
<reference evidence="2 3" key="1">
    <citation type="submission" date="2016-10" db="EMBL/GenBank/DDBJ databases">
        <title>Genome Sequence of Pseudomonas putida GM4FR.</title>
        <authorList>
            <person name="Poehlein A."/>
            <person name="Wemheuer F."/>
            <person name="Hollensteiner J."/>
            <person name="Wemheuer B."/>
        </authorList>
    </citation>
    <scope>NUCLEOTIDE SEQUENCE [LARGE SCALE GENOMIC DNA]</scope>
    <source>
        <strain evidence="2 3">GM4FR</strain>
    </source>
</reference>
<sequence length="161" mass="17685">MAIQKFTKFAFLVVLSGTSAYTHAAMPESCFQSKQDYDNYLKYGYDDDRLGRSEEEFRKLSPLEILALRESAERAIIQKKAISINVKQHQTGNTLYADASGSTTPSGQMAFAWGSQYSPSSTASEFSTPAGSPGTYSNVRLAVYDTVCDLSASTQIRMTSQ</sequence>
<protein>
    <submittedName>
        <fullName evidence="2">Uncharacterized protein</fullName>
    </submittedName>
</protein>
<evidence type="ECO:0000313" key="2">
    <source>
        <dbReference type="EMBL" id="OLS64153.1"/>
    </source>
</evidence>
<keyword evidence="1" id="KW-0732">Signal</keyword>
<evidence type="ECO:0000313" key="3">
    <source>
        <dbReference type="Proteomes" id="UP000186736"/>
    </source>
</evidence>